<accession>A0ABQ9ZE86</accession>
<gene>
    <name evidence="1" type="ORF">OUZ56_020338</name>
</gene>
<protein>
    <submittedName>
        <fullName evidence="1">Uncharacterized protein</fullName>
    </submittedName>
</protein>
<dbReference type="Proteomes" id="UP001234178">
    <property type="component" value="Unassembled WGS sequence"/>
</dbReference>
<proteinExistence type="predicted"/>
<comment type="caution">
    <text evidence="1">The sequence shown here is derived from an EMBL/GenBank/DDBJ whole genome shotgun (WGS) entry which is preliminary data.</text>
</comment>
<evidence type="ECO:0000313" key="1">
    <source>
        <dbReference type="EMBL" id="KAK4011225.1"/>
    </source>
</evidence>
<organism evidence="1 2">
    <name type="scientific">Daphnia magna</name>
    <dbReference type="NCBI Taxonomy" id="35525"/>
    <lineage>
        <taxon>Eukaryota</taxon>
        <taxon>Metazoa</taxon>
        <taxon>Ecdysozoa</taxon>
        <taxon>Arthropoda</taxon>
        <taxon>Crustacea</taxon>
        <taxon>Branchiopoda</taxon>
        <taxon>Diplostraca</taxon>
        <taxon>Cladocera</taxon>
        <taxon>Anomopoda</taxon>
        <taxon>Daphniidae</taxon>
        <taxon>Daphnia</taxon>
    </lineage>
</organism>
<sequence>MVHGLPVYLLHPSAESQTNILSGKDLRGILAIVGLLIMKIIRKKYRGRELLRDDFDFALVVSKGINTDCVLTRWCVLRRPFGEDGLHHRAISVQFSHIELGSYHYVARSKEKDNGSWNNVTTLTSPKLTRSLFV</sequence>
<dbReference type="EMBL" id="JAOYFB010000003">
    <property type="protein sequence ID" value="KAK4011225.1"/>
    <property type="molecule type" value="Genomic_DNA"/>
</dbReference>
<evidence type="ECO:0000313" key="2">
    <source>
        <dbReference type="Proteomes" id="UP001234178"/>
    </source>
</evidence>
<keyword evidence="2" id="KW-1185">Reference proteome</keyword>
<reference evidence="1 2" key="1">
    <citation type="journal article" date="2023" name="Nucleic Acids Res.">
        <title>The hologenome of Daphnia magna reveals possible DNA methylation and microbiome-mediated evolution of the host genome.</title>
        <authorList>
            <person name="Chaturvedi A."/>
            <person name="Li X."/>
            <person name="Dhandapani V."/>
            <person name="Marshall H."/>
            <person name="Kissane S."/>
            <person name="Cuenca-Cambronero M."/>
            <person name="Asole G."/>
            <person name="Calvet F."/>
            <person name="Ruiz-Romero M."/>
            <person name="Marangio P."/>
            <person name="Guigo R."/>
            <person name="Rago D."/>
            <person name="Mirbahai L."/>
            <person name="Eastwood N."/>
            <person name="Colbourne J.K."/>
            <person name="Zhou J."/>
            <person name="Mallon E."/>
            <person name="Orsini L."/>
        </authorList>
    </citation>
    <scope>NUCLEOTIDE SEQUENCE [LARGE SCALE GENOMIC DNA]</scope>
    <source>
        <strain evidence="1">LRV0_1</strain>
    </source>
</reference>
<name>A0ABQ9ZE86_9CRUS</name>